<name>A0A381QFQ9_9ZZZZ</name>
<reference evidence="2" key="1">
    <citation type="submission" date="2018-05" db="EMBL/GenBank/DDBJ databases">
        <authorList>
            <person name="Lanie J.A."/>
            <person name="Ng W.-L."/>
            <person name="Kazmierczak K.M."/>
            <person name="Andrzejewski T.M."/>
            <person name="Davidsen T.M."/>
            <person name="Wayne K.J."/>
            <person name="Tettelin H."/>
            <person name="Glass J.I."/>
            <person name="Rusch D."/>
            <person name="Podicherti R."/>
            <person name="Tsui H.-C.T."/>
            <person name="Winkler M.E."/>
        </authorList>
    </citation>
    <scope>NUCLEOTIDE SEQUENCE</scope>
</reference>
<organism evidence="2">
    <name type="scientific">marine metagenome</name>
    <dbReference type="NCBI Taxonomy" id="408172"/>
    <lineage>
        <taxon>unclassified sequences</taxon>
        <taxon>metagenomes</taxon>
        <taxon>ecological metagenomes</taxon>
    </lineage>
</organism>
<dbReference type="PANTHER" id="PTHR13170">
    <property type="entry name" value="O-GLCNACASE"/>
    <property type="match status" value="1"/>
</dbReference>
<dbReference type="CDD" id="cd04301">
    <property type="entry name" value="NAT_SF"/>
    <property type="match status" value="1"/>
</dbReference>
<dbReference type="GO" id="GO:0016747">
    <property type="term" value="F:acyltransferase activity, transferring groups other than amino-acyl groups"/>
    <property type="evidence" value="ECO:0007669"/>
    <property type="project" value="InterPro"/>
</dbReference>
<accession>A0A381QFQ9</accession>
<dbReference type="PROSITE" id="PS51186">
    <property type="entry name" value="GNAT"/>
    <property type="match status" value="1"/>
</dbReference>
<evidence type="ECO:0000259" key="1">
    <source>
        <dbReference type="PROSITE" id="PS51186"/>
    </source>
</evidence>
<dbReference type="EMBL" id="UINC01001307">
    <property type="protein sequence ID" value="SUZ77209.1"/>
    <property type="molecule type" value="Genomic_DNA"/>
</dbReference>
<dbReference type="InterPro" id="IPR000182">
    <property type="entry name" value="GNAT_dom"/>
</dbReference>
<dbReference type="InterPro" id="IPR016181">
    <property type="entry name" value="Acyl_CoA_acyltransferase"/>
</dbReference>
<sequence>MPFQIRPYEPTDHDTVYEICLKTGDSGQDATDQFEDPKLLGHIYTGPYINLEPESAFILEDETGACGYIIGALDTQSFFHKIKSKWLPNLQNQYIEPAEVSRLWTKDEELIHLFYHPELPEDLPDYPSHLHIDLLPRAQGQGMGKKMMDHFLNYVKESGSKGLHLELSIRNKRAFQFYKKYGMKELKQNSETIIMVISFE</sequence>
<dbReference type="AlphaFoldDB" id="A0A381QFQ9"/>
<proteinExistence type="predicted"/>
<feature type="domain" description="N-acetyltransferase" evidence="1">
    <location>
        <begin position="3"/>
        <end position="200"/>
    </location>
</feature>
<dbReference type="SUPFAM" id="SSF55729">
    <property type="entry name" value="Acyl-CoA N-acyltransferases (Nat)"/>
    <property type="match status" value="1"/>
</dbReference>
<evidence type="ECO:0000313" key="2">
    <source>
        <dbReference type="EMBL" id="SUZ77209.1"/>
    </source>
</evidence>
<dbReference type="Pfam" id="PF00583">
    <property type="entry name" value="Acetyltransf_1"/>
    <property type="match status" value="1"/>
</dbReference>
<dbReference type="PANTHER" id="PTHR13170:SF16">
    <property type="entry name" value="PROTEIN O-GLCNACASE"/>
    <property type="match status" value="1"/>
</dbReference>
<protein>
    <recommendedName>
        <fullName evidence="1">N-acetyltransferase domain-containing protein</fullName>
    </recommendedName>
</protein>
<dbReference type="Gene3D" id="3.40.630.30">
    <property type="match status" value="1"/>
</dbReference>
<gene>
    <name evidence="2" type="ORF">METZ01_LOCUS30063</name>
</gene>
<dbReference type="InterPro" id="IPR051822">
    <property type="entry name" value="Glycosyl_Hydrolase_84"/>
</dbReference>